<dbReference type="Proteomes" id="UP001196509">
    <property type="component" value="Unassembled WGS sequence"/>
</dbReference>
<dbReference type="AlphaFoldDB" id="A0AAE2ZQL5"/>
<dbReference type="Pfam" id="PF08240">
    <property type="entry name" value="ADH_N"/>
    <property type="match status" value="1"/>
</dbReference>
<dbReference type="CDD" id="cd08249">
    <property type="entry name" value="enoyl_reductase_like"/>
    <property type="match status" value="1"/>
</dbReference>
<evidence type="ECO:0000313" key="3">
    <source>
        <dbReference type="Proteomes" id="UP001196509"/>
    </source>
</evidence>
<dbReference type="InterPro" id="IPR011032">
    <property type="entry name" value="GroES-like_sf"/>
</dbReference>
<dbReference type="Gene3D" id="3.40.50.720">
    <property type="entry name" value="NAD(P)-binding Rossmann-like Domain"/>
    <property type="match status" value="1"/>
</dbReference>
<dbReference type="PANTHER" id="PTHR45348:SF2">
    <property type="entry name" value="ZINC-TYPE ALCOHOL DEHYDROGENASE-LIKE PROTEIN C2E1P3.01"/>
    <property type="match status" value="1"/>
</dbReference>
<dbReference type="InterPro" id="IPR047122">
    <property type="entry name" value="Trans-enoyl_RdTase-like"/>
</dbReference>
<evidence type="ECO:0000313" key="2">
    <source>
        <dbReference type="EMBL" id="MBW8638937.1"/>
    </source>
</evidence>
<proteinExistence type="predicted"/>
<sequence>MTSNSAAWLNEPFAQLKVADAPSVPPEAGQIQVRNRAVAINPIDRYKQKMGNPLYGWLRYPMILGFDLAGEVVAVGPGVTRFEVGDRVVGHATGMEKVRNKSSESAFQIYSNVMAYMASPIPDTMTFEAATVLPLALSTAACGLFAKDQLDLELPTSPTTDKGRTLLVWGGSTSVGCNAIQLGKAAGYRIVTTASPHNFGYLKKLGADEVHDYNGGDAATRVANALDGYTLAGAVAMGARSAQACIAVLGASEGNKKVALATFPVDIDAMPDRPNVWTLMTRMAPKMMISNGGIWIAAKRKGVRLSSIWGSALMDTDLGPAIYESFLPDALRTGRFVAAPPPLVVGHRLEAIQPAFERQKKGVSAAKIVVTL</sequence>
<name>A0AAE2ZQL5_9HYPH</name>
<keyword evidence="3" id="KW-1185">Reference proteome</keyword>
<dbReference type="Gene3D" id="3.90.180.10">
    <property type="entry name" value="Medium-chain alcohol dehydrogenases, catalytic domain"/>
    <property type="match status" value="1"/>
</dbReference>
<comment type="caution">
    <text evidence="2">The sequence shown here is derived from an EMBL/GenBank/DDBJ whole genome shotgun (WGS) entry which is preliminary data.</text>
</comment>
<accession>A0AAE2ZQL5</accession>
<dbReference type="EMBL" id="JAICBX010000003">
    <property type="protein sequence ID" value="MBW8638937.1"/>
    <property type="molecule type" value="Genomic_DNA"/>
</dbReference>
<protein>
    <submittedName>
        <fullName evidence="2">Zinc-binding alcohol dehydrogenase family protein</fullName>
    </submittedName>
</protein>
<feature type="domain" description="Enoyl reductase (ER)" evidence="1">
    <location>
        <begin position="11"/>
        <end position="370"/>
    </location>
</feature>
<evidence type="ECO:0000259" key="1">
    <source>
        <dbReference type="SMART" id="SM00829"/>
    </source>
</evidence>
<reference evidence="2" key="1">
    <citation type="submission" date="2021-08" db="EMBL/GenBank/DDBJ databases">
        <title>Hoeflea bacterium WL0058 sp. nov., isolated from the sediment.</title>
        <authorList>
            <person name="Wang L."/>
            <person name="Zhang D."/>
        </authorList>
    </citation>
    <scope>NUCLEOTIDE SEQUENCE</scope>
    <source>
        <strain evidence="2">WL0058</strain>
    </source>
</reference>
<dbReference type="InterPro" id="IPR013154">
    <property type="entry name" value="ADH-like_N"/>
</dbReference>
<dbReference type="PANTHER" id="PTHR45348">
    <property type="entry name" value="HYPOTHETICAL OXIDOREDUCTASE (EUROFUNG)"/>
    <property type="match status" value="1"/>
</dbReference>
<dbReference type="RefSeq" id="WP_220229656.1">
    <property type="nucleotide sequence ID" value="NZ_JAICBX010000003.1"/>
</dbReference>
<dbReference type="SUPFAM" id="SSF50129">
    <property type="entry name" value="GroES-like"/>
    <property type="match status" value="1"/>
</dbReference>
<dbReference type="InterPro" id="IPR020843">
    <property type="entry name" value="ER"/>
</dbReference>
<dbReference type="SMART" id="SM00829">
    <property type="entry name" value="PKS_ER"/>
    <property type="match status" value="1"/>
</dbReference>
<organism evidence="2 3">
    <name type="scientific">Flavimaribacter sediminis</name>
    <dbReference type="NCBI Taxonomy" id="2865987"/>
    <lineage>
        <taxon>Bacteria</taxon>
        <taxon>Pseudomonadati</taxon>
        <taxon>Pseudomonadota</taxon>
        <taxon>Alphaproteobacteria</taxon>
        <taxon>Hyphomicrobiales</taxon>
        <taxon>Rhizobiaceae</taxon>
        <taxon>Flavimaribacter</taxon>
    </lineage>
</organism>
<dbReference type="SUPFAM" id="SSF51735">
    <property type="entry name" value="NAD(P)-binding Rossmann-fold domains"/>
    <property type="match status" value="1"/>
</dbReference>
<dbReference type="InterPro" id="IPR036291">
    <property type="entry name" value="NAD(P)-bd_dom_sf"/>
</dbReference>
<dbReference type="GO" id="GO:0016651">
    <property type="term" value="F:oxidoreductase activity, acting on NAD(P)H"/>
    <property type="evidence" value="ECO:0007669"/>
    <property type="project" value="InterPro"/>
</dbReference>
<gene>
    <name evidence="2" type="ORF">K1W69_17200</name>
</gene>